<name>A0ABV2AU19_9EUKA</name>
<evidence type="ECO:0000313" key="2">
    <source>
        <dbReference type="Proteomes" id="UP001439008"/>
    </source>
</evidence>
<keyword evidence="2" id="KW-1185">Reference proteome</keyword>
<comment type="caution">
    <text evidence="1">The sequence shown here is derived from an EMBL/GenBank/DDBJ whole genome shotgun (WGS) entry which is preliminary data.</text>
</comment>
<dbReference type="Proteomes" id="UP001439008">
    <property type="component" value="Unassembled WGS sequence"/>
</dbReference>
<organism evidence="1 2">
    <name type="scientific">Bonamia ostreae</name>
    <dbReference type="NCBI Taxonomy" id="126728"/>
    <lineage>
        <taxon>Eukaryota</taxon>
        <taxon>Sar</taxon>
        <taxon>Rhizaria</taxon>
        <taxon>Endomyxa</taxon>
        <taxon>Ascetosporea</taxon>
        <taxon>Haplosporida</taxon>
        <taxon>Bonamia</taxon>
    </lineage>
</organism>
<protein>
    <submittedName>
        <fullName evidence="1">Uncharacterized protein</fullName>
    </submittedName>
</protein>
<evidence type="ECO:0000313" key="1">
    <source>
        <dbReference type="EMBL" id="MES1923158.1"/>
    </source>
</evidence>
<dbReference type="EMBL" id="JBDODL010004923">
    <property type="protein sequence ID" value="MES1923158.1"/>
    <property type="molecule type" value="Genomic_DNA"/>
</dbReference>
<reference evidence="1 2" key="1">
    <citation type="journal article" date="2024" name="BMC Biol.">
        <title>Comparative genomics of Ascetosporea gives new insight into the evolutionary basis for animal parasitism in Rhizaria.</title>
        <authorList>
            <person name="Hiltunen Thoren M."/>
            <person name="Onut-Brannstrom I."/>
            <person name="Alfjorden A."/>
            <person name="Peckova H."/>
            <person name="Swords F."/>
            <person name="Hooper C."/>
            <person name="Holzer A.S."/>
            <person name="Bass D."/>
            <person name="Burki F."/>
        </authorList>
    </citation>
    <scope>NUCLEOTIDE SEQUENCE [LARGE SCALE GENOMIC DNA]</scope>
    <source>
        <strain evidence="1">20-A016</strain>
    </source>
</reference>
<sequence length="99" mass="11450">MCGAKLQIFGFSEAQFCKVYCRGKKLTDYLTSFDQIDSTPVLYCDYSDGSWKSNRQLNRSCLRNKVRHIVLPNGKSLSERNLKSIDDDSFYKVAIFTFQ</sequence>
<gene>
    <name evidence="1" type="ORF">MHBO_004702</name>
</gene>
<accession>A0ABV2AU19</accession>
<proteinExistence type="predicted"/>